<dbReference type="SMART" id="SM00645">
    <property type="entry name" value="Pept_C1"/>
    <property type="match status" value="1"/>
</dbReference>
<evidence type="ECO:0000256" key="4">
    <source>
        <dbReference type="ARBA" id="ARBA00022801"/>
    </source>
</evidence>
<evidence type="ECO:0000313" key="9">
    <source>
        <dbReference type="EMBL" id="KAH9308344.1"/>
    </source>
</evidence>
<dbReference type="GO" id="GO:0008234">
    <property type="term" value="F:cysteine-type peptidase activity"/>
    <property type="evidence" value="ECO:0007669"/>
    <property type="project" value="UniProtKB-KW"/>
</dbReference>
<keyword evidence="2" id="KW-0645">Protease</keyword>
<evidence type="ECO:0000259" key="8">
    <source>
        <dbReference type="SMART" id="SM00848"/>
    </source>
</evidence>
<dbReference type="InterPro" id="IPR013128">
    <property type="entry name" value="Peptidase_C1A"/>
</dbReference>
<dbReference type="InterPro" id="IPR000169">
    <property type="entry name" value="Pept_cys_AS"/>
</dbReference>
<dbReference type="CDD" id="cd02248">
    <property type="entry name" value="Peptidase_C1A"/>
    <property type="match status" value="1"/>
</dbReference>
<gene>
    <name evidence="9" type="ORF">KI387_036255</name>
</gene>
<dbReference type="OMA" id="CGISMQA"/>
<dbReference type="PROSITE" id="PS00640">
    <property type="entry name" value="THIOL_PROTEASE_ASN"/>
    <property type="match status" value="1"/>
</dbReference>
<keyword evidence="4" id="KW-0378">Hydrolase</keyword>
<keyword evidence="3" id="KW-0732">Signal</keyword>
<feature type="non-terminal residue" evidence="9">
    <location>
        <position position="1"/>
    </location>
</feature>
<name>A0AA38KSH0_TAXCH</name>
<evidence type="ECO:0000256" key="2">
    <source>
        <dbReference type="ARBA" id="ARBA00022670"/>
    </source>
</evidence>
<proteinExistence type="inferred from homology"/>
<feature type="domain" description="Peptidase C1A papain C-terminal" evidence="7">
    <location>
        <begin position="118"/>
        <end position="327"/>
    </location>
</feature>
<dbReference type="FunFam" id="3.90.70.10:FF:000023">
    <property type="entry name" value="Senescence-specific cysteine protease SAG39"/>
    <property type="match status" value="1"/>
</dbReference>
<dbReference type="InterPro" id="IPR000668">
    <property type="entry name" value="Peptidase_C1A_C"/>
</dbReference>
<comment type="caution">
    <text evidence="9">The sequence shown here is derived from an EMBL/GenBank/DDBJ whole genome shotgun (WGS) entry which is preliminary data.</text>
</comment>
<evidence type="ECO:0008006" key="11">
    <source>
        <dbReference type="Google" id="ProtNLM"/>
    </source>
</evidence>
<dbReference type="InterPro" id="IPR038765">
    <property type="entry name" value="Papain-like_cys_pep_sf"/>
</dbReference>
<dbReference type="Pfam" id="PF00112">
    <property type="entry name" value="Peptidase_C1"/>
    <property type="match status" value="1"/>
</dbReference>
<evidence type="ECO:0000256" key="5">
    <source>
        <dbReference type="ARBA" id="ARBA00022807"/>
    </source>
</evidence>
<protein>
    <recommendedName>
        <fullName evidence="11">Cysteine proteinase</fullName>
    </recommendedName>
</protein>
<evidence type="ECO:0000259" key="7">
    <source>
        <dbReference type="SMART" id="SM00645"/>
    </source>
</evidence>
<sequence length="353" mass="39583">ANVWDRNTPGFTDDDIKSEERVRHLYEKWAVYHGRTRDIIDNKHDRRFHAFKENVKHVDMVNKKNLSYKLRLNRFADLSNDEFKVMHLATKMKRHSNSNSSITRSPPSSFMYQSATHLPPSIDWRRKGAVTPVKDQGKCGSCWAFSTVVAVEGIHQIKTGKLVSLSEQQLIDCDNKNKGCNGGLMEDAFQFIVQSGGIGVENDYPYEAEQGQCKVNSRAAVVIDGYEDVPANDEGALKKAVGNQPVSVAIEASGSDFQLYWKGVFDGECGRELDHGVAVVGYGEDYWIVKNSWGSEWGEDGYIRMKRGSSTGEEGLCGIAMQPSFPVIKTHAHDATWELFQKSHAPLESRCTL</sequence>
<accession>A0AA38KSH0</accession>
<dbReference type="EMBL" id="JAHRHJ020000007">
    <property type="protein sequence ID" value="KAH9308344.1"/>
    <property type="molecule type" value="Genomic_DNA"/>
</dbReference>
<dbReference type="SUPFAM" id="SSF54001">
    <property type="entry name" value="Cysteine proteinases"/>
    <property type="match status" value="1"/>
</dbReference>
<evidence type="ECO:0000313" key="10">
    <source>
        <dbReference type="Proteomes" id="UP000824469"/>
    </source>
</evidence>
<reference evidence="9 10" key="1">
    <citation type="journal article" date="2021" name="Nat. Plants">
        <title>The Taxus genome provides insights into paclitaxel biosynthesis.</title>
        <authorList>
            <person name="Xiong X."/>
            <person name="Gou J."/>
            <person name="Liao Q."/>
            <person name="Li Y."/>
            <person name="Zhou Q."/>
            <person name="Bi G."/>
            <person name="Li C."/>
            <person name="Du R."/>
            <person name="Wang X."/>
            <person name="Sun T."/>
            <person name="Guo L."/>
            <person name="Liang H."/>
            <person name="Lu P."/>
            <person name="Wu Y."/>
            <person name="Zhang Z."/>
            <person name="Ro D.K."/>
            <person name="Shang Y."/>
            <person name="Huang S."/>
            <person name="Yan J."/>
        </authorList>
    </citation>
    <scope>NUCLEOTIDE SEQUENCE [LARGE SCALE GENOMIC DNA]</scope>
    <source>
        <strain evidence="9">Ta-2019</strain>
    </source>
</reference>
<dbReference type="PANTHER" id="PTHR12411">
    <property type="entry name" value="CYSTEINE PROTEASE FAMILY C1-RELATED"/>
    <property type="match status" value="1"/>
</dbReference>
<dbReference type="InterPro" id="IPR025661">
    <property type="entry name" value="Pept_asp_AS"/>
</dbReference>
<dbReference type="InterPro" id="IPR039417">
    <property type="entry name" value="Peptidase_C1A_papain-like"/>
</dbReference>
<dbReference type="Gene3D" id="3.90.70.10">
    <property type="entry name" value="Cysteine proteinases"/>
    <property type="match status" value="1"/>
</dbReference>
<keyword evidence="10" id="KW-1185">Reference proteome</keyword>
<dbReference type="PROSITE" id="PS00639">
    <property type="entry name" value="THIOL_PROTEASE_HIS"/>
    <property type="match status" value="1"/>
</dbReference>
<keyword evidence="6" id="KW-1015">Disulfide bond</keyword>
<organism evidence="9 10">
    <name type="scientific">Taxus chinensis</name>
    <name type="common">Chinese yew</name>
    <name type="synonym">Taxus wallichiana var. chinensis</name>
    <dbReference type="NCBI Taxonomy" id="29808"/>
    <lineage>
        <taxon>Eukaryota</taxon>
        <taxon>Viridiplantae</taxon>
        <taxon>Streptophyta</taxon>
        <taxon>Embryophyta</taxon>
        <taxon>Tracheophyta</taxon>
        <taxon>Spermatophyta</taxon>
        <taxon>Pinopsida</taxon>
        <taxon>Pinidae</taxon>
        <taxon>Conifers II</taxon>
        <taxon>Cupressales</taxon>
        <taxon>Taxaceae</taxon>
        <taxon>Taxus</taxon>
    </lineage>
</organism>
<dbReference type="Proteomes" id="UP000824469">
    <property type="component" value="Unassembled WGS sequence"/>
</dbReference>
<comment type="similarity">
    <text evidence="1">Belongs to the peptidase C1 family.</text>
</comment>
<dbReference type="InterPro" id="IPR013201">
    <property type="entry name" value="Prot_inhib_I29"/>
</dbReference>
<evidence type="ECO:0000256" key="6">
    <source>
        <dbReference type="ARBA" id="ARBA00023157"/>
    </source>
</evidence>
<keyword evidence="5" id="KW-0788">Thiol protease</keyword>
<dbReference type="GO" id="GO:0006508">
    <property type="term" value="P:proteolysis"/>
    <property type="evidence" value="ECO:0007669"/>
    <property type="project" value="UniProtKB-KW"/>
</dbReference>
<feature type="domain" description="Cathepsin propeptide inhibitor" evidence="8">
    <location>
        <begin position="26"/>
        <end position="83"/>
    </location>
</feature>
<dbReference type="SMART" id="SM00848">
    <property type="entry name" value="Inhibitor_I29"/>
    <property type="match status" value="1"/>
</dbReference>
<evidence type="ECO:0000256" key="1">
    <source>
        <dbReference type="ARBA" id="ARBA00008455"/>
    </source>
</evidence>
<dbReference type="PRINTS" id="PR00705">
    <property type="entry name" value="PAPAIN"/>
</dbReference>
<dbReference type="InterPro" id="IPR025660">
    <property type="entry name" value="Pept_his_AS"/>
</dbReference>
<dbReference type="PROSITE" id="PS00139">
    <property type="entry name" value="THIOL_PROTEASE_CYS"/>
    <property type="match status" value="1"/>
</dbReference>
<dbReference type="Pfam" id="PF08246">
    <property type="entry name" value="Inhibitor_I29"/>
    <property type="match status" value="1"/>
</dbReference>
<evidence type="ECO:0000256" key="3">
    <source>
        <dbReference type="ARBA" id="ARBA00022729"/>
    </source>
</evidence>
<dbReference type="AlphaFoldDB" id="A0AA38KSH0"/>